<keyword evidence="1" id="KW-0472">Membrane</keyword>
<keyword evidence="1" id="KW-1133">Transmembrane helix</keyword>
<keyword evidence="1" id="KW-0812">Transmembrane</keyword>
<evidence type="ECO:0000256" key="1">
    <source>
        <dbReference type="SAM" id="Phobius"/>
    </source>
</evidence>
<accession>A0A0F9RN60</accession>
<dbReference type="EMBL" id="LAZR01000780">
    <property type="protein sequence ID" value="KKN57985.1"/>
    <property type="molecule type" value="Genomic_DNA"/>
</dbReference>
<organism evidence="2">
    <name type="scientific">marine sediment metagenome</name>
    <dbReference type="NCBI Taxonomy" id="412755"/>
    <lineage>
        <taxon>unclassified sequences</taxon>
        <taxon>metagenomes</taxon>
        <taxon>ecological metagenomes</taxon>
    </lineage>
</organism>
<proteinExistence type="predicted"/>
<reference evidence="2" key="1">
    <citation type="journal article" date="2015" name="Nature">
        <title>Complex archaea that bridge the gap between prokaryotes and eukaryotes.</title>
        <authorList>
            <person name="Spang A."/>
            <person name="Saw J.H."/>
            <person name="Jorgensen S.L."/>
            <person name="Zaremba-Niedzwiedzka K."/>
            <person name="Martijn J."/>
            <person name="Lind A.E."/>
            <person name="van Eijk R."/>
            <person name="Schleper C."/>
            <person name="Guy L."/>
            <person name="Ettema T.J."/>
        </authorList>
    </citation>
    <scope>NUCLEOTIDE SEQUENCE</scope>
</reference>
<sequence>MKKKTKKQEEQEEQKQEEQIKSLTWDKFWKYKISEIMGLLIFILIPYYVGLFIYNLDSVITNWFFADFSVPYSLGILWTVGFVGIIVLAGIVAIPIFWIVINWKKAKENAEDEVTGEERCYW</sequence>
<feature type="transmembrane region" description="Helical" evidence="1">
    <location>
        <begin position="36"/>
        <end position="56"/>
    </location>
</feature>
<dbReference type="AlphaFoldDB" id="A0A0F9RN60"/>
<comment type="caution">
    <text evidence="2">The sequence shown here is derived from an EMBL/GenBank/DDBJ whole genome shotgun (WGS) entry which is preliminary data.</text>
</comment>
<gene>
    <name evidence="2" type="ORF">LCGC14_0556430</name>
</gene>
<name>A0A0F9RN60_9ZZZZ</name>
<protein>
    <submittedName>
        <fullName evidence="2">Uncharacterized protein</fullName>
    </submittedName>
</protein>
<evidence type="ECO:0000313" key="2">
    <source>
        <dbReference type="EMBL" id="KKN57985.1"/>
    </source>
</evidence>
<feature type="transmembrane region" description="Helical" evidence="1">
    <location>
        <begin position="76"/>
        <end position="101"/>
    </location>
</feature>